<reference evidence="2 3" key="1">
    <citation type="submission" date="2019-11" db="EMBL/GenBank/DDBJ databases">
        <title>Whole genome sequence of Oryza granulata.</title>
        <authorList>
            <person name="Li W."/>
        </authorList>
    </citation>
    <scope>NUCLEOTIDE SEQUENCE [LARGE SCALE GENOMIC DNA]</scope>
    <source>
        <strain evidence="3">cv. Menghai</strain>
        <tissue evidence="2">Leaf</tissue>
    </source>
</reference>
<organism evidence="2 3">
    <name type="scientific">Oryza meyeriana var. granulata</name>
    <dbReference type="NCBI Taxonomy" id="110450"/>
    <lineage>
        <taxon>Eukaryota</taxon>
        <taxon>Viridiplantae</taxon>
        <taxon>Streptophyta</taxon>
        <taxon>Embryophyta</taxon>
        <taxon>Tracheophyta</taxon>
        <taxon>Spermatophyta</taxon>
        <taxon>Magnoliopsida</taxon>
        <taxon>Liliopsida</taxon>
        <taxon>Poales</taxon>
        <taxon>Poaceae</taxon>
        <taxon>BOP clade</taxon>
        <taxon>Oryzoideae</taxon>
        <taxon>Oryzeae</taxon>
        <taxon>Oryzinae</taxon>
        <taxon>Oryza</taxon>
        <taxon>Oryza meyeriana</taxon>
    </lineage>
</organism>
<dbReference type="Proteomes" id="UP000479710">
    <property type="component" value="Unassembled WGS sequence"/>
</dbReference>
<evidence type="ECO:0000256" key="1">
    <source>
        <dbReference type="SAM" id="MobiDB-lite"/>
    </source>
</evidence>
<evidence type="ECO:0000313" key="2">
    <source>
        <dbReference type="EMBL" id="KAF0908279.1"/>
    </source>
</evidence>
<dbReference type="AlphaFoldDB" id="A0A6G1D7B9"/>
<accession>A0A6G1D7B9</accession>
<feature type="compositionally biased region" description="Basic residues" evidence="1">
    <location>
        <begin position="51"/>
        <end position="61"/>
    </location>
</feature>
<gene>
    <name evidence="2" type="ORF">E2562_023896</name>
</gene>
<sequence>METAEEIDGGSLGRSGAEAGDGGEAARLLGLYSLGGKRRRTGGQKGGAGRLTRRRCARSRGQKGGAARIEIGGIRSVQGEGNVGHGGSCRVRRWLTGSMADVTGVGTMLGHGVVGSA</sequence>
<feature type="region of interest" description="Disordered" evidence="1">
    <location>
        <begin position="36"/>
        <end position="64"/>
    </location>
</feature>
<feature type="region of interest" description="Disordered" evidence="1">
    <location>
        <begin position="1"/>
        <end position="22"/>
    </location>
</feature>
<evidence type="ECO:0000313" key="3">
    <source>
        <dbReference type="Proteomes" id="UP000479710"/>
    </source>
</evidence>
<keyword evidence="3" id="KW-1185">Reference proteome</keyword>
<name>A0A6G1D7B9_9ORYZ</name>
<proteinExistence type="predicted"/>
<comment type="caution">
    <text evidence="2">The sequence shown here is derived from an EMBL/GenBank/DDBJ whole genome shotgun (WGS) entry which is preliminary data.</text>
</comment>
<protein>
    <submittedName>
        <fullName evidence="2">Uncharacterized protein</fullName>
    </submittedName>
</protein>
<dbReference type="EMBL" id="SPHZ02000007">
    <property type="protein sequence ID" value="KAF0908279.1"/>
    <property type="molecule type" value="Genomic_DNA"/>
</dbReference>